<evidence type="ECO:0000256" key="2">
    <source>
        <dbReference type="ARBA" id="ARBA00022723"/>
    </source>
</evidence>
<comment type="caution">
    <text evidence="8">The sequence shown here is derived from an EMBL/GenBank/DDBJ whole genome shotgun (WGS) entry which is preliminary data.</text>
</comment>
<evidence type="ECO:0000256" key="6">
    <source>
        <dbReference type="HAMAP-Rule" id="MF_00163"/>
    </source>
</evidence>
<dbReference type="RefSeq" id="WP_378516637.1">
    <property type="nucleotide sequence ID" value="NZ_JBHLXH010000001.1"/>
</dbReference>
<dbReference type="NCBIfam" id="TIGR00079">
    <property type="entry name" value="pept_deformyl"/>
    <property type="match status" value="1"/>
</dbReference>
<dbReference type="Pfam" id="PF01327">
    <property type="entry name" value="Pep_deformylase"/>
    <property type="match status" value="1"/>
</dbReference>
<evidence type="ECO:0000256" key="3">
    <source>
        <dbReference type="ARBA" id="ARBA00022801"/>
    </source>
</evidence>
<dbReference type="Proteomes" id="UP001589698">
    <property type="component" value="Unassembled WGS sequence"/>
</dbReference>
<comment type="function">
    <text evidence="6">Removes the formyl group from the N-terminal Met of newly synthesized proteins. Requires at least a dipeptide for an efficient rate of reaction. N-terminal L-methionine is a prerequisite for activity but the enzyme has broad specificity at other positions.</text>
</comment>
<protein>
    <recommendedName>
        <fullName evidence="6">Peptide deformylase</fullName>
        <shortName evidence="6">PDF</shortName>
        <ecNumber evidence="6">3.5.1.88</ecNumber>
    </recommendedName>
    <alternativeName>
        <fullName evidence="6">Polypeptide deformylase</fullName>
    </alternativeName>
</protein>
<feature type="active site" evidence="6">
    <location>
        <position position="167"/>
    </location>
</feature>
<evidence type="ECO:0000313" key="9">
    <source>
        <dbReference type="Proteomes" id="UP001589698"/>
    </source>
</evidence>
<evidence type="ECO:0000313" key="8">
    <source>
        <dbReference type="EMBL" id="MFC0220921.1"/>
    </source>
</evidence>
<comment type="cofactor">
    <cofactor evidence="6">
        <name>Fe(2+)</name>
        <dbReference type="ChEBI" id="CHEBI:29033"/>
    </cofactor>
    <text evidence="6">Binds 1 Fe(2+) ion.</text>
</comment>
<comment type="similarity">
    <text evidence="1 6">Belongs to the polypeptide deformylase family.</text>
</comment>
<feature type="binding site" evidence="6">
    <location>
        <position position="124"/>
    </location>
    <ligand>
        <name>Fe cation</name>
        <dbReference type="ChEBI" id="CHEBI:24875"/>
    </ligand>
</feature>
<keyword evidence="5 6" id="KW-0408">Iron</keyword>
<gene>
    <name evidence="6 8" type="primary">def</name>
    <name evidence="8" type="ORF">ACFFJG_00405</name>
</gene>
<sequence>MPDDDPTAVPPAVPDDVRAPHGPLPEGGTARPITRWGTPVMHAPQQQVTTYDDALATLAADMVATMYAADGVGLAACQVGEDVAMFVFDCPDDDGVRTVGLVCNPVLTLPEGRERRLDDDDEGCLSFPGSFEPCPRPDWARVDGTGLDGEPVSFEGTGLLARCLQHETDHTLGTVFGDRLSAKSRKRLTKKHDAAAEDYPLDWPAGQG</sequence>
<evidence type="ECO:0000256" key="5">
    <source>
        <dbReference type="ARBA" id="ARBA00023004"/>
    </source>
</evidence>
<dbReference type="EC" id="3.5.1.88" evidence="6"/>
<evidence type="ECO:0000256" key="4">
    <source>
        <dbReference type="ARBA" id="ARBA00022917"/>
    </source>
</evidence>
<dbReference type="EMBL" id="JBHLXH010000001">
    <property type="protein sequence ID" value="MFC0220921.1"/>
    <property type="molecule type" value="Genomic_DNA"/>
</dbReference>
<proteinExistence type="inferred from homology"/>
<accession>A0ABV6DW14</accession>
<evidence type="ECO:0000256" key="1">
    <source>
        <dbReference type="ARBA" id="ARBA00010759"/>
    </source>
</evidence>
<dbReference type="InterPro" id="IPR023635">
    <property type="entry name" value="Peptide_deformylase"/>
</dbReference>
<reference evidence="8 9" key="1">
    <citation type="submission" date="2024-09" db="EMBL/GenBank/DDBJ databases">
        <authorList>
            <person name="Sun Q."/>
            <person name="Mori K."/>
        </authorList>
    </citation>
    <scope>NUCLEOTIDE SEQUENCE [LARGE SCALE GENOMIC DNA]</scope>
    <source>
        <strain evidence="8 9">CCM 8654</strain>
    </source>
</reference>
<dbReference type="PANTHER" id="PTHR10458">
    <property type="entry name" value="PEPTIDE DEFORMYLASE"/>
    <property type="match status" value="1"/>
</dbReference>
<feature type="binding site" evidence="6">
    <location>
        <position position="170"/>
    </location>
    <ligand>
        <name>Fe cation</name>
        <dbReference type="ChEBI" id="CHEBI:24875"/>
    </ligand>
</feature>
<dbReference type="NCBIfam" id="NF001159">
    <property type="entry name" value="PRK00150.1-3"/>
    <property type="match status" value="1"/>
</dbReference>
<dbReference type="HAMAP" id="MF_00163">
    <property type="entry name" value="Pep_deformylase"/>
    <property type="match status" value="1"/>
</dbReference>
<dbReference type="CDD" id="cd00487">
    <property type="entry name" value="Pep_deformylase"/>
    <property type="match status" value="1"/>
</dbReference>
<name>A0ABV6DW14_9ACTN</name>
<feature type="binding site" evidence="6">
    <location>
        <position position="166"/>
    </location>
    <ligand>
        <name>Fe cation</name>
        <dbReference type="ChEBI" id="CHEBI:24875"/>
    </ligand>
</feature>
<dbReference type="InterPro" id="IPR036821">
    <property type="entry name" value="Peptide_deformylase_sf"/>
</dbReference>
<evidence type="ECO:0000256" key="7">
    <source>
        <dbReference type="SAM" id="MobiDB-lite"/>
    </source>
</evidence>
<organism evidence="8 9">
    <name type="scientific">Nocardioides zeicaulis</name>
    <dbReference type="NCBI Taxonomy" id="1776857"/>
    <lineage>
        <taxon>Bacteria</taxon>
        <taxon>Bacillati</taxon>
        <taxon>Actinomycetota</taxon>
        <taxon>Actinomycetes</taxon>
        <taxon>Propionibacteriales</taxon>
        <taxon>Nocardioidaceae</taxon>
        <taxon>Nocardioides</taxon>
    </lineage>
</organism>
<dbReference type="GO" id="GO:0042586">
    <property type="term" value="F:peptide deformylase activity"/>
    <property type="evidence" value="ECO:0007669"/>
    <property type="project" value="UniProtKB-EC"/>
</dbReference>
<dbReference type="Gene3D" id="3.90.45.10">
    <property type="entry name" value="Peptide deformylase"/>
    <property type="match status" value="1"/>
</dbReference>
<dbReference type="PIRSF" id="PIRSF004749">
    <property type="entry name" value="Pep_def"/>
    <property type="match status" value="1"/>
</dbReference>
<keyword evidence="3 6" id="KW-0378">Hydrolase</keyword>
<keyword evidence="4 6" id="KW-0648">Protein biosynthesis</keyword>
<keyword evidence="9" id="KW-1185">Reference proteome</keyword>
<dbReference type="PRINTS" id="PR01576">
    <property type="entry name" value="PDEFORMYLASE"/>
</dbReference>
<feature type="region of interest" description="Disordered" evidence="7">
    <location>
        <begin position="1"/>
        <end position="38"/>
    </location>
</feature>
<dbReference type="PANTHER" id="PTHR10458:SF2">
    <property type="entry name" value="PEPTIDE DEFORMYLASE, MITOCHONDRIAL"/>
    <property type="match status" value="1"/>
</dbReference>
<keyword evidence="2 6" id="KW-0479">Metal-binding</keyword>
<dbReference type="SUPFAM" id="SSF56420">
    <property type="entry name" value="Peptide deformylase"/>
    <property type="match status" value="1"/>
</dbReference>
<comment type="catalytic activity">
    <reaction evidence="6">
        <text>N-terminal N-formyl-L-methionyl-[peptide] + H2O = N-terminal L-methionyl-[peptide] + formate</text>
        <dbReference type="Rhea" id="RHEA:24420"/>
        <dbReference type="Rhea" id="RHEA-COMP:10639"/>
        <dbReference type="Rhea" id="RHEA-COMP:10640"/>
        <dbReference type="ChEBI" id="CHEBI:15377"/>
        <dbReference type="ChEBI" id="CHEBI:15740"/>
        <dbReference type="ChEBI" id="CHEBI:49298"/>
        <dbReference type="ChEBI" id="CHEBI:64731"/>
        <dbReference type="EC" id="3.5.1.88"/>
    </reaction>
</comment>